<sequence>MSVAELLVGLVLGQLMVVSDVLPRWACPPPLLPPPFAGYDRQWLPRPPYWTRVAKLVVPALLSRNHDGRLPSELLRVGSPRAA</sequence>
<evidence type="ECO:0000313" key="1">
    <source>
        <dbReference type="EMBL" id="KAB1144749.1"/>
    </source>
</evidence>
<organism evidence="1 2">
    <name type="scientific">Streptomyces luteolifulvus</name>
    <dbReference type="NCBI Taxonomy" id="2615112"/>
    <lineage>
        <taxon>Bacteria</taxon>
        <taxon>Bacillati</taxon>
        <taxon>Actinomycetota</taxon>
        <taxon>Actinomycetes</taxon>
        <taxon>Kitasatosporales</taxon>
        <taxon>Streptomycetaceae</taxon>
        <taxon>Streptomyces</taxon>
    </lineage>
</organism>
<dbReference type="RefSeq" id="WP_150950655.1">
    <property type="nucleotide sequence ID" value="NZ_VZRB01000014.1"/>
</dbReference>
<dbReference type="Proteomes" id="UP000442707">
    <property type="component" value="Unassembled WGS sequence"/>
</dbReference>
<comment type="caution">
    <text evidence="1">The sequence shown here is derived from an EMBL/GenBank/DDBJ whole genome shotgun (WGS) entry which is preliminary data.</text>
</comment>
<accession>A0A6H9UZE4</accession>
<proteinExistence type="predicted"/>
<reference evidence="1 2" key="1">
    <citation type="submission" date="2019-09" db="EMBL/GenBank/DDBJ databases">
        <title>Screening of Novel Bioactive Compounds from Soil-Associated.</title>
        <authorList>
            <person name="Zhao S."/>
        </authorList>
    </citation>
    <scope>NUCLEOTIDE SEQUENCE [LARGE SCALE GENOMIC DNA]</scope>
    <source>
        <strain evidence="1 2">HIT-DPA4</strain>
    </source>
</reference>
<protein>
    <submittedName>
        <fullName evidence="1">Uncharacterized protein</fullName>
    </submittedName>
</protein>
<keyword evidence="2" id="KW-1185">Reference proteome</keyword>
<evidence type="ECO:0000313" key="2">
    <source>
        <dbReference type="Proteomes" id="UP000442707"/>
    </source>
</evidence>
<name>A0A6H9UZE4_9ACTN</name>
<gene>
    <name evidence="1" type="ORF">F7R91_21185</name>
</gene>
<dbReference type="EMBL" id="VZRB01000014">
    <property type="protein sequence ID" value="KAB1144749.1"/>
    <property type="molecule type" value="Genomic_DNA"/>
</dbReference>
<dbReference type="AlphaFoldDB" id="A0A6H9UZE4"/>